<protein>
    <submittedName>
        <fullName evidence="2">Uncharacterized protein</fullName>
    </submittedName>
</protein>
<dbReference type="RefSeq" id="WP_169364212.1">
    <property type="nucleotide sequence ID" value="NZ_JAAVJL010000001.1"/>
</dbReference>
<dbReference type="EMBL" id="JAAVJL010000001">
    <property type="protein sequence ID" value="NMF59433.1"/>
    <property type="molecule type" value="Genomic_DNA"/>
</dbReference>
<dbReference type="Proteomes" id="UP000738376">
    <property type="component" value="Unassembled WGS sequence"/>
</dbReference>
<keyword evidence="1" id="KW-1133">Transmembrane helix</keyword>
<organism evidence="2 3">
    <name type="scientific">Pseudanabaena yagii GIHE-NHR1</name>
    <dbReference type="NCBI Taxonomy" id="2722753"/>
    <lineage>
        <taxon>Bacteria</taxon>
        <taxon>Bacillati</taxon>
        <taxon>Cyanobacteriota</taxon>
        <taxon>Cyanophyceae</taxon>
        <taxon>Pseudanabaenales</taxon>
        <taxon>Pseudanabaenaceae</taxon>
        <taxon>Pseudanabaena</taxon>
        <taxon>Pseudanabaena yagii</taxon>
    </lineage>
</organism>
<evidence type="ECO:0000313" key="2">
    <source>
        <dbReference type="EMBL" id="NMF59433.1"/>
    </source>
</evidence>
<sequence>MDKNRIYSSNQSPDQRTSTFIGGYVGWRIGKMWDKIPQIFWGLAVGVSIAITVILFWEYIYTSAISYGDS</sequence>
<evidence type="ECO:0000313" key="3">
    <source>
        <dbReference type="Proteomes" id="UP000738376"/>
    </source>
</evidence>
<name>A0ABX1LTE2_9CYAN</name>
<feature type="transmembrane region" description="Helical" evidence="1">
    <location>
        <begin position="39"/>
        <end position="60"/>
    </location>
</feature>
<gene>
    <name evidence="2" type="ORF">HC246_15760</name>
</gene>
<comment type="caution">
    <text evidence="2">The sequence shown here is derived from an EMBL/GenBank/DDBJ whole genome shotgun (WGS) entry which is preliminary data.</text>
</comment>
<keyword evidence="1" id="KW-0812">Transmembrane</keyword>
<evidence type="ECO:0000256" key="1">
    <source>
        <dbReference type="SAM" id="Phobius"/>
    </source>
</evidence>
<proteinExistence type="predicted"/>
<reference evidence="2 3" key="1">
    <citation type="submission" date="2020-03" db="EMBL/GenBank/DDBJ databases">
        <title>Draft Genome Sequence of 2-Methylisoborneol Producing Pseudanabaena yagii Strain GIHE-NHR1 Isolated from North Han River in South Korea.</title>
        <authorList>
            <person name="Jeong J."/>
        </authorList>
    </citation>
    <scope>NUCLEOTIDE SEQUENCE [LARGE SCALE GENOMIC DNA]</scope>
    <source>
        <strain evidence="2 3">GIHE-NHR1</strain>
    </source>
</reference>
<keyword evidence="3" id="KW-1185">Reference proteome</keyword>
<keyword evidence="1" id="KW-0472">Membrane</keyword>
<accession>A0ABX1LTE2</accession>